<dbReference type="InParanoid" id="A0A409Y7D9"/>
<dbReference type="AlphaFoldDB" id="A0A409Y7D9"/>
<gene>
    <name evidence="1" type="ORF">CVT24_003584</name>
</gene>
<keyword evidence="2" id="KW-1185">Reference proteome</keyword>
<dbReference type="InterPro" id="IPR032675">
    <property type="entry name" value="LRR_dom_sf"/>
</dbReference>
<reference evidence="1 2" key="1">
    <citation type="journal article" date="2018" name="Evol. Lett.">
        <title>Horizontal gene cluster transfer increased hallucinogenic mushroom diversity.</title>
        <authorList>
            <person name="Reynolds H.T."/>
            <person name="Vijayakumar V."/>
            <person name="Gluck-Thaler E."/>
            <person name="Korotkin H.B."/>
            <person name="Matheny P.B."/>
            <person name="Slot J.C."/>
        </authorList>
    </citation>
    <scope>NUCLEOTIDE SEQUENCE [LARGE SCALE GENOMIC DNA]</scope>
    <source>
        <strain evidence="1 2">2629</strain>
    </source>
</reference>
<name>A0A409Y7D9_9AGAR</name>
<comment type="caution">
    <text evidence="1">The sequence shown here is derived from an EMBL/GenBank/DDBJ whole genome shotgun (WGS) entry which is preliminary data.</text>
</comment>
<accession>A0A409Y7D9</accession>
<organism evidence="1 2">
    <name type="scientific">Panaeolus cyanescens</name>
    <dbReference type="NCBI Taxonomy" id="181874"/>
    <lineage>
        <taxon>Eukaryota</taxon>
        <taxon>Fungi</taxon>
        <taxon>Dikarya</taxon>
        <taxon>Basidiomycota</taxon>
        <taxon>Agaricomycotina</taxon>
        <taxon>Agaricomycetes</taxon>
        <taxon>Agaricomycetidae</taxon>
        <taxon>Agaricales</taxon>
        <taxon>Agaricineae</taxon>
        <taxon>Galeropsidaceae</taxon>
        <taxon>Panaeolus</taxon>
    </lineage>
</organism>
<evidence type="ECO:0000313" key="1">
    <source>
        <dbReference type="EMBL" id="PPQ98957.1"/>
    </source>
</evidence>
<dbReference type="STRING" id="181874.A0A409Y7D9"/>
<dbReference type="OrthoDB" id="2663142at2759"/>
<evidence type="ECO:0008006" key="3">
    <source>
        <dbReference type="Google" id="ProtNLM"/>
    </source>
</evidence>
<dbReference type="SUPFAM" id="SSF52047">
    <property type="entry name" value="RNI-like"/>
    <property type="match status" value="1"/>
</dbReference>
<sequence>MYNNSLFLILPFIYFTPNHLFAPERISFGNELSSFSAYADRVKHIVLQHDIVAHDGHVGKLAIALPKLRSLRLSMTKSTLPLSLLQNLSNLDTADFSLGFKSRPPSSEEILCLRFREIAQLSTRLRNLRLRGSIPASVNVSLCQMTALQSVSLRLGNTMSVDVLAALGTFPSLSTLEVHAGHLSTDAVRVLMDDKSNLFPVLTKLYIRAKSSFVELFVSYLSTTTLQHLHVELDDERPFADTWTSILQRVSSKASASLQHLDLEHHYNLDDIQQNSTPNTVATTPPPQGTLQHLPSITLGDVGFLRSAKRLRHFSCNLTIPPSLSDSDFEQVLSWWPQLEHLDLGPLPDRELSPSITISPSSKVISMVTEKASQLLYLSVPCSLDDTFCRQSGPTGNTSIPHNRLKNLTVSAITTTDPTQMARCLLHLLPSLQTLECIEPGDHGVESLIPNLNSPGVQVG</sequence>
<proteinExistence type="predicted"/>
<dbReference type="Proteomes" id="UP000284842">
    <property type="component" value="Unassembled WGS sequence"/>
</dbReference>
<dbReference type="Gene3D" id="3.80.10.10">
    <property type="entry name" value="Ribonuclease Inhibitor"/>
    <property type="match status" value="1"/>
</dbReference>
<evidence type="ECO:0000313" key="2">
    <source>
        <dbReference type="Proteomes" id="UP000284842"/>
    </source>
</evidence>
<protein>
    <recommendedName>
        <fullName evidence="3">F-box domain-containing protein</fullName>
    </recommendedName>
</protein>
<dbReference type="EMBL" id="NHTK01001373">
    <property type="protein sequence ID" value="PPQ98957.1"/>
    <property type="molecule type" value="Genomic_DNA"/>
</dbReference>